<dbReference type="Gene3D" id="3.40.250.10">
    <property type="entry name" value="Rhodanese-like domain"/>
    <property type="match status" value="1"/>
</dbReference>
<dbReference type="InterPro" id="IPR020422">
    <property type="entry name" value="TYR_PHOSPHATASE_DUAL_dom"/>
</dbReference>
<dbReference type="InterPro" id="IPR016130">
    <property type="entry name" value="Tyr_Pase_AS"/>
</dbReference>
<evidence type="ECO:0000256" key="1">
    <source>
        <dbReference type="ARBA" id="ARBA00008601"/>
    </source>
</evidence>
<dbReference type="InterPro" id="IPR001763">
    <property type="entry name" value="Rhodanese-like_dom"/>
</dbReference>
<organism evidence="8 9">
    <name type="scientific">Stylonychia lemnae</name>
    <name type="common">Ciliate</name>
    <dbReference type="NCBI Taxonomy" id="5949"/>
    <lineage>
        <taxon>Eukaryota</taxon>
        <taxon>Sar</taxon>
        <taxon>Alveolata</taxon>
        <taxon>Ciliophora</taxon>
        <taxon>Intramacronucleata</taxon>
        <taxon>Spirotrichea</taxon>
        <taxon>Stichotrichia</taxon>
        <taxon>Sporadotrichida</taxon>
        <taxon>Oxytrichidae</taxon>
        <taxon>Stylonychinae</taxon>
        <taxon>Stylonychia</taxon>
    </lineage>
</organism>
<dbReference type="CDD" id="cd14498">
    <property type="entry name" value="DSP"/>
    <property type="match status" value="1"/>
</dbReference>
<reference evidence="8 9" key="1">
    <citation type="submission" date="2014-06" db="EMBL/GenBank/DDBJ databases">
        <authorList>
            <person name="Swart Estienne"/>
        </authorList>
    </citation>
    <scope>NUCLEOTIDE SEQUENCE [LARGE SCALE GENOMIC DNA]</scope>
    <source>
        <strain evidence="8 9">130c</strain>
    </source>
</reference>
<dbReference type="PANTHER" id="PTHR10159:SF519">
    <property type="entry name" value="DUAL SPECIFICITY PROTEIN PHOSPHATASE MPK3"/>
    <property type="match status" value="1"/>
</dbReference>
<keyword evidence="3" id="KW-0378">Hydrolase</keyword>
<dbReference type="InterPro" id="IPR036873">
    <property type="entry name" value="Rhodanese-like_dom_sf"/>
</dbReference>
<evidence type="ECO:0000256" key="2">
    <source>
        <dbReference type="ARBA" id="ARBA00013064"/>
    </source>
</evidence>
<name>A0A078AQT3_STYLE</name>
<dbReference type="SMART" id="SM00195">
    <property type="entry name" value="DSPc"/>
    <property type="match status" value="1"/>
</dbReference>
<dbReference type="InterPro" id="IPR000387">
    <property type="entry name" value="Tyr_Pase_dom"/>
</dbReference>
<dbReference type="Pfam" id="PF00782">
    <property type="entry name" value="DSPc"/>
    <property type="match status" value="1"/>
</dbReference>
<dbReference type="Proteomes" id="UP000039865">
    <property type="component" value="Unassembled WGS sequence"/>
</dbReference>
<dbReference type="InParanoid" id="A0A078AQT3"/>
<dbReference type="Gene3D" id="3.90.190.10">
    <property type="entry name" value="Protein tyrosine phosphatase superfamily"/>
    <property type="match status" value="2"/>
</dbReference>
<dbReference type="AlphaFoldDB" id="A0A078AQT3"/>
<dbReference type="GO" id="GO:0017017">
    <property type="term" value="F:MAP kinase tyrosine/serine/threonine phosphatase activity"/>
    <property type="evidence" value="ECO:0007669"/>
    <property type="project" value="TreeGrafter"/>
</dbReference>
<dbReference type="GO" id="GO:0008330">
    <property type="term" value="F:protein tyrosine/threonine phosphatase activity"/>
    <property type="evidence" value="ECO:0007669"/>
    <property type="project" value="TreeGrafter"/>
</dbReference>
<dbReference type="SUPFAM" id="SSF52821">
    <property type="entry name" value="Rhodanese/Cell cycle control phosphatase"/>
    <property type="match status" value="1"/>
</dbReference>
<dbReference type="GO" id="GO:0005737">
    <property type="term" value="C:cytoplasm"/>
    <property type="evidence" value="ECO:0007669"/>
    <property type="project" value="TreeGrafter"/>
</dbReference>
<sequence length="496" mass="58015">MDPSSVKKSKAKIKKLFSTKYTNEELESILQKVQSFDVKEQLPEILKPEANEECKKFLGSDNKITLTNVQQIVNQVQNLQGKVLILDTRSQFQFHLSHFENAINFPVNLCNDEFFTKWDPKNISDNIIKNKVKKELFEARRRMYVFIIASQNDITHYLEKLPKMFDPQSLENYINKYIENKDVIENLVSIRNALLLFKALKNERIREMNLCINGFNTFKQKYPHFCKFRTQFLYPKKQFIIIAKILLYSFIATTYPSEILEKRLYLGDHIHAFNLLQIYLAEIDIEYLKINIEDTSSVPIKLSFPVAFQFLDQAFNECKLLTRDKSKRNNALVDNSVLTSKELRERSGSIINSTALLTPIQADFLNNKMKRVPKHEELVAHKIDKQIDLFNRLSYNQNVVLVHCAMGVSRSASCVIMYIMKMFKLGFEDTLEFTRAKRHVVDPNQGFVQQLIEFEDMGMQFVNQDLKAQTALQNEENNSPSRNMMFSKRGRTTIFD</sequence>
<evidence type="ECO:0000259" key="7">
    <source>
        <dbReference type="PROSITE" id="PS50206"/>
    </source>
</evidence>
<dbReference type="PANTHER" id="PTHR10159">
    <property type="entry name" value="DUAL SPECIFICITY PROTEIN PHOSPHATASE"/>
    <property type="match status" value="1"/>
</dbReference>
<keyword evidence="9" id="KW-1185">Reference proteome</keyword>
<dbReference type="InterPro" id="IPR029021">
    <property type="entry name" value="Prot-tyrosine_phosphatase-like"/>
</dbReference>
<feature type="domain" description="Tyrosine specific protein phosphatases" evidence="6">
    <location>
        <begin position="381"/>
        <end position="438"/>
    </location>
</feature>
<dbReference type="GO" id="GO:0033550">
    <property type="term" value="F:MAP kinase tyrosine phosphatase activity"/>
    <property type="evidence" value="ECO:0007669"/>
    <property type="project" value="TreeGrafter"/>
</dbReference>
<dbReference type="OrthoDB" id="10252009at2759"/>
<dbReference type="SUPFAM" id="SSF52799">
    <property type="entry name" value="(Phosphotyrosine protein) phosphatases II"/>
    <property type="match status" value="1"/>
</dbReference>
<dbReference type="EMBL" id="CCKQ01011691">
    <property type="protein sequence ID" value="CDW83258.1"/>
    <property type="molecule type" value="Genomic_DNA"/>
</dbReference>
<evidence type="ECO:0000259" key="6">
    <source>
        <dbReference type="PROSITE" id="PS50056"/>
    </source>
</evidence>
<dbReference type="PROSITE" id="PS50206">
    <property type="entry name" value="RHODANESE_3"/>
    <property type="match status" value="1"/>
</dbReference>
<evidence type="ECO:0000256" key="5">
    <source>
        <dbReference type="SAM" id="MobiDB-lite"/>
    </source>
</evidence>
<evidence type="ECO:0000313" key="8">
    <source>
        <dbReference type="EMBL" id="CDW83258.1"/>
    </source>
</evidence>
<comment type="similarity">
    <text evidence="1">Belongs to the protein-tyrosine phosphatase family. Non-receptor class dual specificity subfamily.</text>
</comment>
<feature type="domain" description="Rhodanese" evidence="7">
    <location>
        <begin position="79"/>
        <end position="118"/>
    </location>
</feature>
<feature type="region of interest" description="Disordered" evidence="5">
    <location>
        <begin position="473"/>
        <end position="496"/>
    </location>
</feature>
<dbReference type="InterPro" id="IPR000340">
    <property type="entry name" value="Dual-sp_phosphatase_cat-dom"/>
</dbReference>
<evidence type="ECO:0000313" key="9">
    <source>
        <dbReference type="Proteomes" id="UP000039865"/>
    </source>
</evidence>
<proteinExistence type="inferred from homology"/>
<dbReference type="PROSITE" id="PS00383">
    <property type="entry name" value="TYR_PHOSPHATASE_1"/>
    <property type="match status" value="1"/>
</dbReference>
<dbReference type="EC" id="3.1.3.48" evidence="2"/>
<evidence type="ECO:0000256" key="4">
    <source>
        <dbReference type="ARBA" id="ARBA00022912"/>
    </source>
</evidence>
<gene>
    <name evidence="8" type="primary">Contig1697.g1842</name>
    <name evidence="8" type="ORF">STYLEM_12300</name>
</gene>
<dbReference type="PROSITE" id="PS50056">
    <property type="entry name" value="TYR_PHOSPHATASE_2"/>
    <property type="match status" value="1"/>
</dbReference>
<keyword evidence="4" id="KW-0904">Protein phosphatase</keyword>
<evidence type="ECO:0000256" key="3">
    <source>
        <dbReference type="ARBA" id="ARBA00022801"/>
    </source>
</evidence>
<dbReference type="GO" id="GO:0043409">
    <property type="term" value="P:negative regulation of MAPK cascade"/>
    <property type="evidence" value="ECO:0007669"/>
    <property type="project" value="TreeGrafter"/>
</dbReference>
<feature type="compositionally biased region" description="Polar residues" evidence="5">
    <location>
        <begin position="473"/>
        <end position="484"/>
    </location>
</feature>
<protein>
    <recommendedName>
        <fullName evidence="2">protein-tyrosine-phosphatase</fullName>
        <ecNumber evidence="2">3.1.3.48</ecNumber>
    </recommendedName>
</protein>
<accession>A0A078AQT3</accession>